<feature type="transmembrane region" description="Helical" evidence="5">
    <location>
        <begin position="109"/>
        <end position="131"/>
    </location>
</feature>
<dbReference type="OrthoDB" id="3461193at2"/>
<gene>
    <name evidence="7" type="ORF">Amac_051580</name>
</gene>
<dbReference type="PANTHER" id="PTHR23531">
    <property type="entry name" value="QUINOLENE RESISTANCE PROTEIN NORA"/>
    <property type="match status" value="1"/>
</dbReference>
<feature type="transmembrane region" description="Helical" evidence="5">
    <location>
        <begin position="358"/>
        <end position="380"/>
    </location>
</feature>
<dbReference type="InterPro" id="IPR036259">
    <property type="entry name" value="MFS_trans_sf"/>
</dbReference>
<reference evidence="7 8" key="1">
    <citation type="submission" date="2019-10" db="EMBL/GenBank/DDBJ databases">
        <title>Whole genome shotgun sequence of Acrocarpospora macrocephala NBRC 16266.</title>
        <authorList>
            <person name="Ichikawa N."/>
            <person name="Kimura A."/>
            <person name="Kitahashi Y."/>
            <person name="Komaki H."/>
            <person name="Oguchi A."/>
        </authorList>
    </citation>
    <scope>NUCLEOTIDE SEQUENCE [LARGE SCALE GENOMIC DNA]</scope>
    <source>
        <strain evidence="7 8">NBRC 16266</strain>
    </source>
</reference>
<dbReference type="Proteomes" id="UP000331127">
    <property type="component" value="Unassembled WGS sequence"/>
</dbReference>
<keyword evidence="2 5" id="KW-0812">Transmembrane</keyword>
<evidence type="ECO:0000256" key="5">
    <source>
        <dbReference type="SAM" id="Phobius"/>
    </source>
</evidence>
<dbReference type="AlphaFoldDB" id="A0A5M3WW72"/>
<comment type="subcellular location">
    <subcellularLocation>
        <location evidence="1">Cell membrane</location>
        <topology evidence="1">Multi-pass membrane protein</topology>
    </subcellularLocation>
</comment>
<feature type="transmembrane region" description="Helical" evidence="5">
    <location>
        <begin position="48"/>
        <end position="68"/>
    </location>
</feature>
<feature type="transmembrane region" description="Helical" evidence="5">
    <location>
        <begin position="234"/>
        <end position="254"/>
    </location>
</feature>
<dbReference type="InterPro" id="IPR020846">
    <property type="entry name" value="MFS_dom"/>
</dbReference>
<evidence type="ECO:0000256" key="2">
    <source>
        <dbReference type="ARBA" id="ARBA00022692"/>
    </source>
</evidence>
<proteinExistence type="predicted"/>
<dbReference type="EMBL" id="BLAE01000030">
    <property type="protein sequence ID" value="GES11561.1"/>
    <property type="molecule type" value="Genomic_DNA"/>
</dbReference>
<dbReference type="PROSITE" id="PS50850">
    <property type="entry name" value="MFS"/>
    <property type="match status" value="1"/>
</dbReference>
<keyword evidence="3 5" id="KW-1133">Transmembrane helix</keyword>
<feature type="domain" description="Major facilitator superfamily (MFS) profile" evidence="6">
    <location>
        <begin position="13"/>
        <end position="411"/>
    </location>
</feature>
<dbReference type="RefSeq" id="WP_155356914.1">
    <property type="nucleotide sequence ID" value="NZ_BAAAHL010000068.1"/>
</dbReference>
<feature type="transmembrane region" description="Helical" evidence="5">
    <location>
        <begin position="266"/>
        <end position="287"/>
    </location>
</feature>
<evidence type="ECO:0000256" key="4">
    <source>
        <dbReference type="ARBA" id="ARBA00023136"/>
    </source>
</evidence>
<feature type="transmembrane region" description="Helical" evidence="5">
    <location>
        <begin position="323"/>
        <end position="346"/>
    </location>
</feature>
<dbReference type="Gene3D" id="1.20.1250.20">
    <property type="entry name" value="MFS general substrate transporter like domains"/>
    <property type="match status" value="1"/>
</dbReference>
<dbReference type="GO" id="GO:0005886">
    <property type="term" value="C:plasma membrane"/>
    <property type="evidence" value="ECO:0007669"/>
    <property type="project" value="UniProtKB-SubCell"/>
</dbReference>
<comment type="caution">
    <text evidence="7">The sequence shown here is derived from an EMBL/GenBank/DDBJ whole genome shotgun (WGS) entry which is preliminary data.</text>
</comment>
<dbReference type="PANTHER" id="PTHR23531:SF1">
    <property type="entry name" value="QUINOLENE RESISTANCE PROTEIN NORA"/>
    <property type="match status" value="1"/>
</dbReference>
<organism evidence="7 8">
    <name type="scientific">Acrocarpospora macrocephala</name>
    <dbReference type="NCBI Taxonomy" id="150177"/>
    <lineage>
        <taxon>Bacteria</taxon>
        <taxon>Bacillati</taxon>
        <taxon>Actinomycetota</taxon>
        <taxon>Actinomycetes</taxon>
        <taxon>Streptosporangiales</taxon>
        <taxon>Streptosporangiaceae</taxon>
        <taxon>Acrocarpospora</taxon>
    </lineage>
</organism>
<feature type="transmembrane region" description="Helical" evidence="5">
    <location>
        <begin position="138"/>
        <end position="157"/>
    </location>
</feature>
<feature type="transmembrane region" description="Helical" evidence="5">
    <location>
        <begin position="75"/>
        <end position="97"/>
    </location>
</feature>
<sequence length="418" mass="41541">MRRGGAPRFATPAFWLIFVSSALSNVAYSTTAPVLPRYVVEVLGGGPALVGSLVGLSPIASLVVQPFAGVLADRYGYRVVSVASGLLGSAGVLFLLVSATVPGVAAGRVLFGAGGSVIATALMAWVLAIVAPERRGQALGVFGLGVWIGLALGPVVGENTFHLAGFGAVWLVCGALQLGSVAAALVVRHRADGFPPEETAVVTGENLAGGAAGPTDGVPGAPGWRVAVRSVTRAGVVAGLVWATEGVLLTYLVLHLESRGIRPDGVFGGASVFTVFAASVVLARLAVGGLPDRIGARRSAALALSCVAAGLLVVAAAGSFAMAAVGAVVLGAGFAPLFPSLTMIATERLPSSLRATGLGFFNAYIAVGLAGGSFLGGVLSGWWGEWSAFVAAAALAVAGLGVLAAEPGHGLRARPPAP</sequence>
<dbReference type="Pfam" id="PF07690">
    <property type="entry name" value="MFS_1"/>
    <property type="match status" value="1"/>
</dbReference>
<keyword evidence="8" id="KW-1185">Reference proteome</keyword>
<feature type="transmembrane region" description="Helical" evidence="5">
    <location>
        <begin position="299"/>
        <end position="317"/>
    </location>
</feature>
<name>A0A5M3WW72_9ACTN</name>
<accession>A0A5M3WW72</accession>
<evidence type="ECO:0000313" key="8">
    <source>
        <dbReference type="Proteomes" id="UP000331127"/>
    </source>
</evidence>
<keyword evidence="4 5" id="KW-0472">Membrane</keyword>
<evidence type="ECO:0000259" key="6">
    <source>
        <dbReference type="PROSITE" id="PS50850"/>
    </source>
</evidence>
<dbReference type="GO" id="GO:0022857">
    <property type="term" value="F:transmembrane transporter activity"/>
    <property type="evidence" value="ECO:0007669"/>
    <property type="project" value="InterPro"/>
</dbReference>
<feature type="transmembrane region" description="Helical" evidence="5">
    <location>
        <begin position="163"/>
        <end position="187"/>
    </location>
</feature>
<dbReference type="InterPro" id="IPR052714">
    <property type="entry name" value="MFS_Exporter"/>
</dbReference>
<feature type="transmembrane region" description="Helical" evidence="5">
    <location>
        <begin position="386"/>
        <end position="405"/>
    </location>
</feature>
<dbReference type="InterPro" id="IPR011701">
    <property type="entry name" value="MFS"/>
</dbReference>
<evidence type="ECO:0000313" key="7">
    <source>
        <dbReference type="EMBL" id="GES11561.1"/>
    </source>
</evidence>
<dbReference type="SUPFAM" id="SSF103473">
    <property type="entry name" value="MFS general substrate transporter"/>
    <property type="match status" value="1"/>
</dbReference>
<evidence type="ECO:0000256" key="1">
    <source>
        <dbReference type="ARBA" id="ARBA00004651"/>
    </source>
</evidence>
<evidence type="ECO:0000256" key="3">
    <source>
        <dbReference type="ARBA" id="ARBA00022989"/>
    </source>
</evidence>
<protein>
    <recommendedName>
        <fullName evidence="6">Major facilitator superfamily (MFS) profile domain-containing protein</fullName>
    </recommendedName>
</protein>